<keyword evidence="1" id="KW-0813">Transport</keyword>
<evidence type="ECO:0000259" key="9">
    <source>
        <dbReference type="PROSITE" id="PS51847"/>
    </source>
</evidence>
<dbReference type="GO" id="GO:0015914">
    <property type="term" value="P:phospholipid transport"/>
    <property type="evidence" value="ECO:0007669"/>
    <property type="project" value="TreeGrafter"/>
</dbReference>
<dbReference type="InterPro" id="IPR027537">
    <property type="entry name" value="Mmm1"/>
</dbReference>
<keyword evidence="11" id="KW-1185">Reference proteome</keyword>
<proteinExistence type="inferred from homology"/>
<dbReference type="PROSITE" id="PS51847">
    <property type="entry name" value="SMP"/>
    <property type="match status" value="1"/>
</dbReference>
<evidence type="ECO:0000256" key="4">
    <source>
        <dbReference type="ARBA" id="ARBA00022989"/>
    </source>
</evidence>
<keyword evidence="5" id="KW-0445">Lipid transport</keyword>
<dbReference type="EMBL" id="MU157824">
    <property type="protein sequence ID" value="KAF9535869.1"/>
    <property type="molecule type" value="Genomic_DNA"/>
</dbReference>
<gene>
    <name evidence="8" type="primary">MMM1</name>
    <name evidence="10" type="ORF">CPB83DRAFT_865990</name>
</gene>
<comment type="function">
    <text evidence="8">Component of the ERMES/MDM complex, which serves as a molecular tether to connect the endoplasmic reticulum (ER) and mitochondria. Components of this complex are involved in the control of mitochondrial shape and protein biogenesis, and function in nonvesicular lipid trafficking between the ER and mitochondria. The MDM12-MMM1 subcomplex functions in the major beta-barrel assembly pathway that is responsible for biogenesis of all outer membrane beta-barrel proteins, and acts in a late step after the SAM complex. The MDM10-MDM12-MMM1 subcomplex further acts in the TOM40-specific pathway after the action of the MDM12-MMM1 complex. Essential for establishing and maintaining the structure of mitochondria and maintenance of mtDNA nucleoids.</text>
</comment>
<evidence type="ECO:0000313" key="10">
    <source>
        <dbReference type="EMBL" id="KAF9535869.1"/>
    </source>
</evidence>
<comment type="similarity">
    <text evidence="8">Belongs to the MMM1 family.</text>
</comment>
<dbReference type="PANTHER" id="PTHR13466:SF0">
    <property type="entry name" value="SMP-LTD DOMAIN-CONTAINING PROTEIN"/>
    <property type="match status" value="1"/>
</dbReference>
<name>A0A9P6EVW1_9AGAR</name>
<dbReference type="PANTHER" id="PTHR13466">
    <property type="entry name" value="TEX2 PROTEIN-RELATED"/>
    <property type="match status" value="1"/>
</dbReference>
<dbReference type="CDD" id="cd21671">
    <property type="entry name" value="SMP_Mmm1"/>
    <property type="match status" value="1"/>
</dbReference>
<comment type="subcellular location">
    <subcellularLocation>
        <location evidence="8">Endoplasmic reticulum membrane</location>
        <topology evidence="8">Single-pass type I membrane protein</topology>
    </subcellularLocation>
    <text evidence="8">The ERMES/MDM complex localizes to a few discrete foci (around 10 per single cell), that represent mitochondria-endoplasmic reticulum junctions. These foci are often found next to mtDNA nucleoids.</text>
</comment>
<reference evidence="10" key="1">
    <citation type="submission" date="2020-11" db="EMBL/GenBank/DDBJ databases">
        <authorList>
            <consortium name="DOE Joint Genome Institute"/>
            <person name="Ahrendt S."/>
            <person name="Riley R."/>
            <person name="Andreopoulos W."/>
            <person name="Labutti K."/>
            <person name="Pangilinan J."/>
            <person name="Ruiz-Duenas F.J."/>
            <person name="Barrasa J.M."/>
            <person name="Sanchez-Garcia M."/>
            <person name="Camarero S."/>
            <person name="Miyauchi S."/>
            <person name="Serrano A."/>
            <person name="Linde D."/>
            <person name="Babiker R."/>
            <person name="Drula E."/>
            <person name="Ayuso-Fernandez I."/>
            <person name="Pacheco R."/>
            <person name="Padilla G."/>
            <person name="Ferreira P."/>
            <person name="Barriuso J."/>
            <person name="Kellner H."/>
            <person name="Castanera R."/>
            <person name="Alfaro M."/>
            <person name="Ramirez L."/>
            <person name="Pisabarro A.G."/>
            <person name="Kuo A."/>
            <person name="Tritt A."/>
            <person name="Lipzen A."/>
            <person name="He G."/>
            <person name="Yan M."/>
            <person name="Ng V."/>
            <person name="Cullen D."/>
            <person name="Martin F."/>
            <person name="Rosso M.-N."/>
            <person name="Henrissat B."/>
            <person name="Hibbett D."/>
            <person name="Martinez A.T."/>
            <person name="Grigoriev I.V."/>
        </authorList>
    </citation>
    <scope>NUCLEOTIDE SEQUENCE</scope>
    <source>
        <strain evidence="10">CBS 506.95</strain>
    </source>
</reference>
<evidence type="ECO:0000256" key="5">
    <source>
        <dbReference type="ARBA" id="ARBA00023055"/>
    </source>
</evidence>
<comment type="subunit">
    <text evidence="8">Homodimer. Component of the ER-mitochondria encounter structure (ERMES) or MDM complex, composed of MMM1, MDM10, MDM12 and MDM34. A MMM1 homodimer associates with one molecule of MDM12 on each side in a pairwise head-to-tail manner, and the SMP-LTD domains of MMM1 and MDM12 generate a continuous hydrophobic tunnel for phospholipid trafficking.</text>
</comment>
<dbReference type="HAMAP" id="MF_03103">
    <property type="entry name" value="Mmm1"/>
    <property type="match status" value="1"/>
</dbReference>
<evidence type="ECO:0000256" key="3">
    <source>
        <dbReference type="ARBA" id="ARBA00022824"/>
    </source>
</evidence>
<sequence>MSSFPLFFQPTFTQGLIVGQLSILFLLGAILKYLFFESGLPEGAEDVSADQDNEDEKQRENDAFLRQRRRIRARKESLLKKEEALEQLVEEAADGVESTEWFNVLLKQIVDVYRSKLRDDAESFEGDEIARSRIETFVNSVRPAGFLDYITIHSVDLGRSAPTLYNARVRKRQGDASLSVCLPEFDASYTDTISISLSTSYLFNYPMVSFARLPISLTISLSQFKSALTIQTPPPSSSPPVVTLTISPNFILDLTTTSLMGSRAKLANVPKLHELIQHQVRRILAARATWKVVLPGLSSVAEVKKELKESQKER</sequence>
<dbReference type="InterPro" id="IPR019411">
    <property type="entry name" value="MMM1_dom"/>
</dbReference>
<dbReference type="GO" id="GO:0008289">
    <property type="term" value="F:lipid binding"/>
    <property type="evidence" value="ECO:0007669"/>
    <property type="project" value="UniProtKB-KW"/>
</dbReference>
<evidence type="ECO:0000313" key="11">
    <source>
        <dbReference type="Proteomes" id="UP000807306"/>
    </source>
</evidence>
<dbReference type="OrthoDB" id="5599157at2759"/>
<feature type="domain" description="SMP-LTD" evidence="9">
    <location>
        <begin position="95"/>
        <end position="303"/>
    </location>
</feature>
<dbReference type="GO" id="GO:0045040">
    <property type="term" value="P:protein insertion into mitochondrial outer membrane"/>
    <property type="evidence" value="ECO:0007669"/>
    <property type="project" value="UniProtKB-UniRule"/>
</dbReference>
<dbReference type="Proteomes" id="UP000807306">
    <property type="component" value="Unassembled WGS sequence"/>
</dbReference>
<evidence type="ECO:0000256" key="8">
    <source>
        <dbReference type="HAMAP-Rule" id="MF_03103"/>
    </source>
</evidence>
<comment type="caution">
    <text evidence="10">The sequence shown here is derived from an EMBL/GenBank/DDBJ whole genome shotgun (WGS) entry which is preliminary data.</text>
</comment>
<feature type="topological domain" description="Lumenal" evidence="8">
    <location>
        <begin position="1"/>
        <end position="15"/>
    </location>
</feature>
<dbReference type="AlphaFoldDB" id="A0A9P6EVW1"/>
<dbReference type="InterPro" id="IPR031468">
    <property type="entry name" value="SMP_LBD"/>
</dbReference>
<keyword evidence="3 8" id="KW-0256">Endoplasmic reticulum</keyword>
<dbReference type="GO" id="GO:1990456">
    <property type="term" value="P:mitochondrion-endoplasmic reticulum membrane tethering"/>
    <property type="evidence" value="ECO:0007669"/>
    <property type="project" value="TreeGrafter"/>
</dbReference>
<protein>
    <recommendedName>
        <fullName evidence="8">Maintenance of mitochondrial morphology protein 1</fullName>
    </recommendedName>
</protein>
<accession>A0A9P6EVW1</accession>
<keyword evidence="2 8" id="KW-0812">Transmembrane</keyword>
<keyword evidence="6" id="KW-0446">Lipid-binding</keyword>
<dbReference type="Pfam" id="PF10296">
    <property type="entry name" value="MMM1"/>
    <property type="match status" value="2"/>
</dbReference>
<evidence type="ECO:0000256" key="7">
    <source>
        <dbReference type="ARBA" id="ARBA00023136"/>
    </source>
</evidence>
<dbReference type="GO" id="GO:0005789">
    <property type="term" value="C:endoplasmic reticulum membrane"/>
    <property type="evidence" value="ECO:0007669"/>
    <property type="project" value="UniProtKB-SubCell"/>
</dbReference>
<evidence type="ECO:0000256" key="1">
    <source>
        <dbReference type="ARBA" id="ARBA00022448"/>
    </source>
</evidence>
<dbReference type="GO" id="GO:0032865">
    <property type="term" value="C:ERMES complex"/>
    <property type="evidence" value="ECO:0007669"/>
    <property type="project" value="UniProtKB-UniRule"/>
</dbReference>
<organism evidence="10 11">
    <name type="scientific">Crepidotus variabilis</name>
    <dbReference type="NCBI Taxonomy" id="179855"/>
    <lineage>
        <taxon>Eukaryota</taxon>
        <taxon>Fungi</taxon>
        <taxon>Dikarya</taxon>
        <taxon>Basidiomycota</taxon>
        <taxon>Agaricomycotina</taxon>
        <taxon>Agaricomycetes</taxon>
        <taxon>Agaricomycetidae</taxon>
        <taxon>Agaricales</taxon>
        <taxon>Agaricineae</taxon>
        <taxon>Crepidotaceae</taxon>
        <taxon>Crepidotus</taxon>
    </lineage>
</organism>
<keyword evidence="4 8" id="KW-1133">Transmembrane helix</keyword>
<evidence type="ECO:0000256" key="6">
    <source>
        <dbReference type="ARBA" id="ARBA00023121"/>
    </source>
</evidence>
<evidence type="ECO:0000256" key="2">
    <source>
        <dbReference type="ARBA" id="ARBA00022692"/>
    </source>
</evidence>
<keyword evidence="7 8" id="KW-0472">Membrane</keyword>
<feature type="topological domain" description="Cytoplasmic" evidence="8">
    <location>
        <begin position="37"/>
        <end position="314"/>
    </location>
</feature>